<name>A0A6L8MND2_9BURK</name>
<dbReference type="RefSeq" id="WP_161018132.1">
    <property type="nucleotide sequence ID" value="NZ_WWCP01000001.1"/>
</dbReference>
<evidence type="ECO:0000313" key="3">
    <source>
        <dbReference type="EMBL" id="MYM80788.1"/>
    </source>
</evidence>
<evidence type="ECO:0000259" key="2">
    <source>
        <dbReference type="Pfam" id="PF00583"/>
    </source>
</evidence>
<keyword evidence="3" id="KW-0808">Transferase</keyword>
<reference evidence="3 4" key="1">
    <citation type="submission" date="2019-12" db="EMBL/GenBank/DDBJ databases">
        <title>Novel species isolated from a subtropical stream in China.</title>
        <authorList>
            <person name="Lu H."/>
        </authorList>
    </citation>
    <scope>NUCLEOTIDE SEQUENCE [LARGE SCALE GENOMIC DNA]</scope>
    <source>
        <strain evidence="3 4">FT50W</strain>
    </source>
</reference>
<sequence>MMTGASFDSTWENGAPVSPTLQVLEVRNRKNPERPSMGFFLVERIEQTRACDRYATADNTINIIYREISDDGYPRDPARGEFSGSYHAHVNTVSITAGSLTGGMVVINPPSLQGHGLGTYLMNEVVRWAKRWPDATVHTINLLEGQAREENRERRNRFYEQFGLKFEYASAERKSGISLPIPAKDLVLTDRWKQNISEHNLMEFLASTLYRKRMAEDELVHRTRAVKELFAEQRRREARPLRWAMMQHMHNILWGAATIVVATLVWSKYFK</sequence>
<evidence type="ECO:0000256" key="1">
    <source>
        <dbReference type="SAM" id="Phobius"/>
    </source>
</evidence>
<dbReference type="InterPro" id="IPR016181">
    <property type="entry name" value="Acyl_CoA_acyltransferase"/>
</dbReference>
<feature type="transmembrane region" description="Helical" evidence="1">
    <location>
        <begin position="252"/>
        <end position="270"/>
    </location>
</feature>
<organism evidence="3 4">
    <name type="scientific">Duganella lactea</name>
    <dbReference type="NCBI Taxonomy" id="2692173"/>
    <lineage>
        <taxon>Bacteria</taxon>
        <taxon>Pseudomonadati</taxon>
        <taxon>Pseudomonadota</taxon>
        <taxon>Betaproteobacteria</taxon>
        <taxon>Burkholderiales</taxon>
        <taxon>Oxalobacteraceae</taxon>
        <taxon>Telluria group</taxon>
        <taxon>Duganella</taxon>
    </lineage>
</organism>
<gene>
    <name evidence="3" type="ORF">GTP44_02280</name>
</gene>
<dbReference type="InterPro" id="IPR000182">
    <property type="entry name" value="GNAT_dom"/>
</dbReference>
<keyword evidence="1" id="KW-1133">Transmembrane helix</keyword>
<comment type="caution">
    <text evidence="3">The sequence shown here is derived from an EMBL/GenBank/DDBJ whole genome shotgun (WGS) entry which is preliminary data.</text>
</comment>
<dbReference type="Pfam" id="PF00583">
    <property type="entry name" value="Acetyltransf_1"/>
    <property type="match status" value="1"/>
</dbReference>
<feature type="domain" description="N-acetyltransferase" evidence="2">
    <location>
        <begin position="110"/>
        <end position="163"/>
    </location>
</feature>
<dbReference type="EMBL" id="WWCP01000001">
    <property type="protein sequence ID" value="MYM80788.1"/>
    <property type="molecule type" value="Genomic_DNA"/>
</dbReference>
<evidence type="ECO:0000313" key="4">
    <source>
        <dbReference type="Proteomes" id="UP000474565"/>
    </source>
</evidence>
<keyword evidence="1" id="KW-0812">Transmembrane</keyword>
<protein>
    <submittedName>
        <fullName evidence="3">GNAT family N-acetyltransferase</fullName>
    </submittedName>
</protein>
<dbReference type="Proteomes" id="UP000474565">
    <property type="component" value="Unassembled WGS sequence"/>
</dbReference>
<dbReference type="Gene3D" id="3.40.630.30">
    <property type="match status" value="1"/>
</dbReference>
<dbReference type="GO" id="GO:0016747">
    <property type="term" value="F:acyltransferase activity, transferring groups other than amino-acyl groups"/>
    <property type="evidence" value="ECO:0007669"/>
    <property type="project" value="InterPro"/>
</dbReference>
<dbReference type="AlphaFoldDB" id="A0A6L8MND2"/>
<dbReference type="CDD" id="cd04301">
    <property type="entry name" value="NAT_SF"/>
    <property type="match status" value="1"/>
</dbReference>
<dbReference type="SUPFAM" id="SSF55729">
    <property type="entry name" value="Acyl-CoA N-acyltransferases (Nat)"/>
    <property type="match status" value="1"/>
</dbReference>
<accession>A0A6L8MND2</accession>
<keyword evidence="1" id="KW-0472">Membrane</keyword>
<proteinExistence type="predicted"/>